<dbReference type="Proteomes" id="UP001208570">
    <property type="component" value="Unassembled WGS sequence"/>
</dbReference>
<keyword evidence="2" id="KW-0472">Membrane</keyword>
<reference evidence="3" key="1">
    <citation type="journal article" date="2023" name="Mol. Biol. Evol.">
        <title>Third-Generation Sequencing Reveals the Adaptive Role of the Epigenome in Three Deep-Sea Polychaetes.</title>
        <authorList>
            <person name="Perez M."/>
            <person name="Aroh O."/>
            <person name="Sun Y."/>
            <person name="Lan Y."/>
            <person name="Juniper S.K."/>
            <person name="Young C.R."/>
            <person name="Angers B."/>
            <person name="Qian P.Y."/>
        </authorList>
    </citation>
    <scope>NUCLEOTIDE SEQUENCE</scope>
    <source>
        <strain evidence="3">P08H-3</strain>
    </source>
</reference>
<dbReference type="AlphaFoldDB" id="A0AAD9NEN8"/>
<comment type="caution">
    <text evidence="3">The sequence shown here is derived from an EMBL/GenBank/DDBJ whole genome shotgun (WGS) entry which is preliminary data.</text>
</comment>
<feature type="region of interest" description="Disordered" evidence="1">
    <location>
        <begin position="106"/>
        <end position="150"/>
    </location>
</feature>
<accession>A0AAD9NEN8</accession>
<sequence length="164" mass="18153">MGKHSAEKSIEATAKKYKKRMKRTCYCGIFWILFAIVSLIIGIALLVHFAEYWGDKTTLKRGLAYFGVALLIIFLISLIIGIILFVIMRIIFLRLEGSGSDGMKKMFKPPSYPPGEAPYPQQPVDTVPSLVPPADPGAQPLQPSAPQPGNLADINIEVSEHHKF</sequence>
<evidence type="ECO:0000313" key="4">
    <source>
        <dbReference type="Proteomes" id="UP001208570"/>
    </source>
</evidence>
<name>A0AAD9NEN8_9ANNE</name>
<protein>
    <submittedName>
        <fullName evidence="3">Uncharacterized protein</fullName>
    </submittedName>
</protein>
<proteinExistence type="predicted"/>
<feature type="transmembrane region" description="Helical" evidence="2">
    <location>
        <begin position="62"/>
        <end position="87"/>
    </location>
</feature>
<organism evidence="3 4">
    <name type="scientific">Paralvinella palmiformis</name>
    <dbReference type="NCBI Taxonomy" id="53620"/>
    <lineage>
        <taxon>Eukaryota</taxon>
        <taxon>Metazoa</taxon>
        <taxon>Spiralia</taxon>
        <taxon>Lophotrochozoa</taxon>
        <taxon>Annelida</taxon>
        <taxon>Polychaeta</taxon>
        <taxon>Sedentaria</taxon>
        <taxon>Canalipalpata</taxon>
        <taxon>Terebellida</taxon>
        <taxon>Terebelliformia</taxon>
        <taxon>Alvinellidae</taxon>
        <taxon>Paralvinella</taxon>
    </lineage>
</organism>
<gene>
    <name evidence="3" type="ORF">LSH36_45g15029</name>
</gene>
<dbReference type="EMBL" id="JAODUP010000045">
    <property type="protein sequence ID" value="KAK2165833.1"/>
    <property type="molecule type" value="Genomic_DNA"/>
</dbReference>
<keyword evidence="4" id="KW-1185">Reference proteome</keyword>
<evidence type="ECO:0000256" key="1">
    <source>
        <dbReference type="SAM" id="MobiDB-lite"/>
    </source>
</evidence>
<evidence type="ECO:0000313" key="3">
    <source>
        <dbReference type="EMBL" id="KAK2165833.1"/>
    </source>
</evidence>
<evidence type="ECO:0000256" key="2">
    <source>
        <dbReference type="SAM" id="Phobius"/>
    </source>
</evidence>
<feature type="compositionally biased region" description="Pro residues" evidence="1">
    <location>
        <begin position="110"/>
        <end position="121"/>
    </location>
</feature>
<feature type="transmembrane region" description="Helical" evidence="2">
    <location>
        <begin position="25"/>
        <end position="50"/>
    </location>
</feature>
<keyword evidence="2" id="KW-0812">Transmembrane</keyword>
<keyword evidence="2" id="KW-1133">Transmembrane helix</keyword>